<feature type="region of interest" description="Disordered" evidence="1">
    <location>
        <begin position="175"/>
        <end position="202"/>
    </location>
</feature>
<evidence type="ECO:0000313" key="3">
    <source>
        <dbReference type="Proteomes" id="UP000053611"/>
    </source>
</evidence>
<gene>
    <name evidence="2" type="ORF">CC85DRAFT_313914</name>
</gene>
<accession>A0A0J0XE01</accession>
<feature type="region of interest" description="Disordered" evidence="1">
    <location>
        <begin position="1"/>
        <end position="74"/>
    </location>
</feature>
<feature type="compositionally biased region" description="Low complexity" evidence="1">
    <location>
        <begin position="244"/>
        <end position="259"/>
    </location>
</feature>
<feature type="region of interest" description="Disordered" evidence="1">
    <location>
        <begin position="224"/>
        <end position="336"/>
    </location>
</feature>
<feature type="region of interest" description="Disordered" evidence="1">
    <location>
        <begin position="445"/>
        <end position="476"/>
    </location>
</feature>
<feature type="compositionally biased region" description="Polar residues" evidence="1">
    <location>
        <begin position="224"/>
        <end position="237"/>
    </location>
</feature>
<feature type="compositionally biased region" description="Basic and acidic residues" evidence="1">
    <location>
        <begin position="451"/>
        <end position="461"/>
    </location>
</feature>
<evidence type="ECO:0000256" key="1">
    <source>
        <dbReference type="SAM" id="MobiDB-lite"/>
    </source>
</evidence>
<sequence>MKKTPNGTPNKWDPLPAIDPSTPRDLCLDSEDTHEDGSHDLPSNDDMSLSERQPDANDTVEPVATRRRAGVRFTLPHEKSSTRVRFILPSGAESFSSPFSSPFSSKPMVVHRRYPVTYKYPDVDTHDPSAQTPPDGSSYGPLYEPPTPAAAEHYQNAVTSPSKFLDLLLYGRSATEESPALPGPSPTVPVDNSHPHAKGDHMVNPFIASDAAGSALVGISSHPMSANASQTRTSAPSPTGVGKSRFGSRFSPTSPSPSSSDKECDVLASPRFVPNNWRISPRSTRASDDSDEADEEGKTDIPQSLYERSRSTAAIARSHCSTERTELSMSDGDKETGHVATDLTKFGYQSDYDSQDDAMDVDSDDETASVQAQMVSDCSCTGMTHTESCPIYKGPEDCRCLTPTTRTHTLVCRLATEDANLREDWSAEPTDGNYYEGRDDFAFDYEDESDHFESDDAEMRTVRTPPPRKTNNRRGN</sequence>
<protein>
    <submittedName>
        <fullName evidence="2">Uncharacterized protein</fullName>
    </submittedName>
</protein>
<dbReference type="AlphaFoldDB" id="A0A0J0XE01"/>
<dbReference type="Proteomes" id="UP000053611">
    <property type="component" value="Unassembled WGS sequence"/>
</dbReference>
<keyword evidence="3" id="KW-1185">Reference proteome</keyword>
<feature type="compositionally biased region" description="Basic and acidic residues" evidence="1">
    <location>
        <begin position="320"/>
        <end position="336"/>
    </location>
</feature>
<dbReference type="EMBL" id="KQ087262">
    <property type="protein sequence ID" value="KLT39321.1"/>
    <property type="molecule type" value="Genomic_DNA"/>
</dbReference>
<organism evidence="2 3">
    <name type="scientific">Cutaneotrichosporon oleaginosum</name>
    <dbReference type="NCBI Taxonomy" id="879819"/>
    <lineage>
        <taxon>Eukaryota</taxon>
        <taxon>Fungi</taxon>
        <taxon>Dikarya</taxon>
        <taxon>Basidiomycota</taxon>
        <taxon>Agaricomycotina</taxon>
        <taxon>Tremellomycetes</taxon>
        <taxon>Trichosporonales</taxon>
        <taxon>Trichosporonaceae</taxon>
        <taxon>Cutaneotrichosporon</taxon>
    </lineage>
</organism>
<dbReference type="RefSeq" id="XP_018275812.1">
    <property type="nucleotide sequence ID" value="XM_018426086.1"/>
</dbReference>
<reference evidence="2 3" key="1">
    <citation type="submission" date="2015-03" db="EMBL/GenBank/DDBJ databases">
        <title>Genomics and transcriptomics of the oil-accumulating basidiomycete yeast T. oleaginosus allow insights into substrate utilization and the diverse evolutionary trajectories of mating systems in fungi.</title>
        <authorList>
            <consortium name="DOE Joint Genome Institute"/>
            <person name="Kourist R."/>
            <person name="Kracht O."/>
            <person name="Bracharz F."/>
            <person name="Lipzen A."/>
            <person name="Nolan M."/>
            <person name="Ohm R."/>
            <person name="Grigoriev I."/>
            <person name="Sun S."/>
            <person name="Heitman J."/>
            <person name="Bruck T."/>
            <person name="Nowrousian M."/>
        </authorList>
    </citation>
    <scope>NUCLEOTIDE SEQUENCE [LARGE SCALE GENOMIC DNA]</scope>
    <source>
        <strain evidence="2 3">IBC0246</strain>
    </source>
</reference>
<name>A0A0J0XE01_9TREE</name>
<dbReference type="GeneID" id="28986689"/>
<feature type="region of interest" description="Disordered" evidence="1">
    <location>
        <begin position="120"/>
        <end position="150"/>
    </location>
</feature>
<proteinExistence type="predicted"/>
<evidence type="ECO:0000313" key="2">
    <source>
        <dbReference type="EMBL" id="KLT39321.1"/>
    </source>
</evidence>